<dbReference type="GO" id="GO:0005886">
    <property type="term" value="C:plasma membrane"/>
    <property type="evidence" value="ECO:0007669"/>
    <property type="project" value="TreeGrafter"/>
</dbReference>
<dbReference type="OrthoDB" id="197419at2759"/>
<dbReference type="GO" id="GO:0006644">
    <property type="term" value="P:phospholipid metabolic process"/>
    <property type="evidence" value="ECO:0007669"/>
    <property type="project" value="TreeGrafter"/>
</dbReference>
<proteinExistence type="predicted"/>
<accession>A0A8J2JPX7</accession>
<dbReference type="Proteomes" id="UP000708208">
    <property type="component" value="Unassembled WGS sequence"/>
</dbReference>
<comment type="caution">
    <text evidence="2">The sequence shown here is derived from an EMBL/GenBank/DDBJ whole genome shotgun (WGS) entry which is preliminary data.</text>
</comment>
<protein>
    <recommendedName>
        <fullName evidence="1">GP-PDE domain-containing protein</fullName>
    </recommendedName>
</protein>
<gene>
    <name evidence="2" type="ORF">AFUS01_LOCUS12336</name>
</gene>
<dbReference type="EMBL" id="CAJVCH010096936">
    <property type="protein sequence ID" value="CAG7723238.1"/>
    <property type="molecule type" value="Genomic_DNA"/>
</dbReference>
<dbReference type="PANTHER" id="PTHR46320">
    <property type="entry name" value="GLYCEROPHOSPHODIESTER PHOSPHODIESTERASE 1"/>
    <property type="match status" value="1"/>
</dbReference>
<dbReference type="AlphaFoldDB" id="A0A8J2JPX7"/>
<feature type="domain" description="GP-PDE" evidence="1">
    <location>
        <begin position="184"/>
        <end position="312"/>
    </location>
</feature>
<dbReference type="GO" id="GO:0006580">
    <property type="term" value="P:ethanolamine metabolic process"/>
    <property type="evidence" value="ECO:0007669"/>
    <property type="project" value="TreeGrafter"/>
</dbReference>
<reference evidence="2" key="1">
    <citation type="submission" date="2021-06" db="EMBL/GenBank/DDBJ databases">
        <authorList>
            <person name="Hodson N. C."/>
            <person name="Mongue J. A."/>
            <person name="Jaron S. K."/>
        </authorList>
    </citation>
    <scope>NUCLEOTIDE SEQUENCE</scope>
</reference>
<dbReference type="PANTHER" id="PTHR46320:SF1">
    <property type="entry name" value="GLYCEROPHOSPHODIESTER PHOSPHODIESTERASE 1"/>
    <property type="match status" value="1"/>
</dbReference>
<organism evidence="2 3">
    <name type="scientific">Allacma fusca</name>
    <dbReference type="NCBI Taxonomy" id="39272"/>
    <lineage>
        <taxon>Eukaryota</taxon>
        <taxon>Metazoa</taxon>
        <taxon>Ecdysozoa</taxon>
        <taxon>Arthropoda</taxon>
        <taxon>Hexapoda</taxon>
        <taxon>Collembola</taxon>
        <taxon>Symphypleona</taxon>
        <taxon>Sminthuridae</taxon>
        <taxon>Allacma</taxon>
    </lineage>
</organism>
<sequence length="312" mass="35056">MYTAVGFVVLKPGFTVGYRELSLFFSAIFKTNSPDLHLNLFKSELKILLSGHANNTQRDDLCDSGNWIKFNNWKINMTSNYQNFKALRDMLPCFYVCASVYACYLGFNGIMVTGVLFSVLAFCSLSLTLNYFKIESAPLEHCEGVFGDPKEYVGFLSYNESAANLEPPDGTEEYDSTARSHPNAVIIGHRGAGLDAPENSLSAFRLCKSRGCDFVELDVALTKDKVLVVFHDDDLLRMAGLRNKISEMTIEELQVVDISVYHPLKEKFPEEKIPTFNEVVQLLLDLKMRFFIDLKDTDSEVSISEAGPLKSK</sequence>
<dbReference type="Pfam" id="PF03009">
    <property type="entry name" value="GDPD"/>
    <property type="match status" value="1"/>
</dbReference>
<evidence type="ECO:0000313" key="2">
    <source>
        <dbReference type="EMBL" id="CAG7723238.1"/>
    </source>
</evidence>
<evidence type="ECO:0000313" key="3">
    <source>
        <dbReference type="Proteomes" id="UP000708208"/>
    </source>
</evidence>
<dbReference type="InterPro" id="IPR030395">
    <property type="entry name" value="GP_PDE_dom"/>
</dbReference>
<keyword evidence="3" id="KW-1185">Reference proteome</keyword>
<dbReference type="GO" id="GO:0008889">
    <property type="term" value="F:glycerophosphodiester phosphodiesterase activity"/>
    <property type="evidence" value="ECO:0007669"/>
    <property type="project" value="TreeGrafter"/>
</dbReference>
<name>A0A8J2JPX7_9HEXA</name>
<dbReference type="PROSITE" id="PS51704">
    <property type="entry name" value="GP_PDE"/>
    <property type="match status" value="1"/>
</dbReference>
<evidence type="ECO:0000259" key="1">
    <source>
        <dbReference type="PROSITE" id="PS51704"/>
    </source>
</evidence>
<dbReference type="GO" id="GO:0070291">
    <property type="term" value="P:N-acylethanolamine metabolic process"/>
    <property type="evidence" value="ECO:0007669"/>
    <property type="project" value="TreeGrafter"/>
</dbReference>